<gene>
    <name evidence="1" type="ORF">ACFOFO_05065</name>
</gene>
<protein>
    <submittedName>
        <fullName evidence="1">Uncharacterized protein</fullName>
    </submittedName>
</protein>
<reference evidence="2" key="1">
    <citation type="journal article" date="2019" name="Int. J. Syst. Evol. Microbiol.">
        <title>The Global Catalogue of Microorganisms (GCM) 10K type strain sequencing project: providing services to taxonomists for standard genome sequencing and annotation.</title>
        <authorList>
            <consortium name="The Broad Institute Genomics Platform"/>
            <consortium name="The Broad Institute Genome Sequencing Center for Infectious Disease"/>
            <person name="Wu L."/>
            <person name="Ma J."/>
        </authorList>
    </citation>
    <scope>NUCLEOTIDE SEQUENCE [LARGE SCALE GENOMIC DNA]</scope>
    <source>
        <strain evidence="2">KCTC 42986</strain>
    </source>
</reference>
<accession>A0ABV7EX69</accession>
<comment type="caution">
    <text evidence="1">The sequence shown here is derived from an EMBL/GenBank/DDBJ whole genome shotgun (WGS) entry which is preliminary data.</text>
</comment>
<name>A0ABV7EX69_9BURK</name>
<evidence type="ECO:0000313" key="2">
    <source>
        <dbReference type="Proteomes" id="UP001595530"/>
    </source>
</evidence>
<dbReference type="RefSeq" id="WP_390324508.1">
    <property type="nucleotide sequence ID" value="NZ_JBHRTP010000011.1"/>
</dbReference>
<keyword evidence="2" id="KW-1185">Reference proteome</keyword>
<sequence>MPHFEVELDRATGKGAGAGGTFQVVSITDESCVDRTSLIEKGKQYANLHELLVDIARAVGKGVGDLTLEEV</sequence>
<proteinExistence type="predicted"/>
<evidence type="ECO:0000313" key="1">
    <source>
        <dbReference type="EMBL" id="MFC3107334.1"/>
    </source>
</evidence>
<organism evidence="1 2">
    <name type="scientific">Undibacterium arcticum</name>
    <dbReference type="NCBI Taxonomy" id="1762892"/>
    <lineage>
        <taxon>Bacteria</taxon>
        <taxon>Pseudomonadati</taxon>
        <taxon>Pseudomonadota</taxon>
        <taxon>Betaproteobacteria</taxon>
        <taxon>Burkholderiales</taxon>
        <taxon>Oxalobacteraceae</taxon>
        <taxon>Undibacterium</taxon>
    </lineage>
</organism>
<dbReference type="Proteomes" id="UP001595530">
    <property type="component" value="Unassembled WGS sequence"/>
</dbReference>
<dbReference type="EMBL" id="JBHRTP010000011">
    <property type="protein sequence ID" value="MFC3107334.1"/>
    <property type="molecule type" value="Genomic_DNA"/>
</dbReference>